<dbReference type="Gene3D" id="3.40.50.920">
    <property type="match status" value="1"/>
</dbReference>
<dbReference type="InterPro" id="IPR002869">
    <property type="entry name" value="Pyrv_flavodox_OxRed_cen"/>
</dbReference>
<dbReference type="InterPro" id="IPR009014">
    <property type="entry name" value="Transketo_C/PFOR_II"/>
</dbReference>
<evidence type="ECO:0000256" key="2">
    <source>
        <dbReference type="ARBA" id="ARBA00022485"/>
    </source>
</evidence>
<evidence type="ECO:0000313" key="10">
    <source>
        <dbReference type="EMBL" id="MCG7938793.1"/>
    </source>
</evidence>
<keyword evidence="3" id="KW-0479">Metal-binding</keyword>
<dbReference type="Gene3D" id="3.30.70.20">
    <property type="match status" value="3"/>
</dbReference>
<keyword evidence="7" id="KW-0411">Iron-sulfur</keyword>
<dbReference type="GO" id="GO:0006979">
    <property type="term" value="P:response to oxidative stress"/>
    <property type="evidence" value="ECO:0007669"/>
    <property type="project" value="TreeGrafter"/>
</dbReference>
<dbReference type="Pfam" id="PF01855">
    <property type="entry name" value="POR_N"/>
    <property type="match status" value="1"/>
</dbReference>
<dbReference type="InterPro" id="IPR019752">
    <property type="entry name" value="Pyrv/ketoisovalerate_OxRed_cat"/>
</dbReference>
<dbReference type="Pfam" id="PF02775">
    <property type="entry name" value="TPP_enzyme_C"/>
    <property type="match status" value="1"/>
</dbReference>
<name>A0A9E4N024_9GAMM</name>
<feature type="domain" description="4Fe-4S ferredoxin-type" evidence="9">
    <location>
        <begin position="781"/>
        <end position="811"/>
    </location>
</feature>
<dbReference type="InterPro" id="IPR002880">
    <property type="entry name" value="Pyrv_Fd/Flavodoxin_OxRdtase_N"/>
</dbReference>
<keyword evidence="1" id="KW-0813">Transport</keyword>
<dbReference type="GO" id="GO:0016903">
    <property type="term" value="F:oxidoreductase activity, acting on the aldehyde or oxo group of donors"/>
    <property type="evidence" value="ECO:0007669"/>
    <property type="project" value="InterPro"/>
</dbReference>
<dbReference type="InterPro" id="IPR017900">
    <property type="entry name" value="4Fe4S_Fe_S_CS"/>
</dbReference>
<keyword evidence="2" id="KW-0004">4Fe-4S</keyword>
<keyword evidence="5" id="KW-0560">Oxidoreductase</keyword>
<accession>A0A9E4N024</accession>
<dbReference type="GO" id="GO:0030976">
    <property type="term" value="F:thiamine pyrophosphate binding"/>
    <property type="evidence" value="ECO:0007669"/>
    <property type="project" value="InterPro"/>
</dbReference>
<dbReference type="Pfam" id="PF01558">
    <property type="entry name" value="POR"/>
    <property type="match status" value="1"/>
</dbReference>
<gene>
    <name evidence="10" type="ORF">JAZ04_08040</name>
</gene>
<sequence length="1645" mass="182230">MFGKKEEKSFKYPGIRMAMDGNGAVIMCEREASDAAGAYPITPSTQMGEYWAEETAKGHVNVSDRSLIFIEPESEHAAAAVTAGMSMTGLRATNFSSAQGIAFMHESLYAAVGKRLPYVLNIGCRAITKASLNVHCGHDDFHCIDDTGFFQVFANNAQGAADLNLIGRKIAELSLTPAAVAQDGFLTTHLIEPLQVPERELIAEYLGLPEDEIECPTPAQKLLFGETRRRVPAIWDVDNPMLSGSVQNQDAYMQTTAAQRPYFFQHIPEIADQAMEEYYQLTGRRYERIGCYNTEKADYLIVGMGSMIVQAQGLADYLEKTRKLKIGVVDITMFRPFPGDLLGQILKGKKGVCVLERTDQPLAEDLPLMRELRSVVSKCIENGQAKAGKLAQPYEKYDSYSSFADAPHLYSGAYGLGSRDLQPEALIAAIENMLPDGSQRKFFYLGIDFVRDADTPKQEIHIQKLLEAYPDIGDMALRGSENPNLMPEGSITVRMHSVGGWGAITTGKNLVMTLYDLLGYEIKANPKYGSEKKGQPTTYYLSAAPTPIPLNCEYHYVDVVLSPDPNVFGHSNPLAGLKQGGTLIIQSYLGSADEVWESFPRWMQQQVIDNEIHVFYVDGFKIAKEEASDAELQLRMQGNAFQGAFFAGSPLMEMAGLDEKKLFSAIESQLEAKFGSKGRRVVEDNLRVVRRGFDEIHEITNKTIGSRAQLPVKKEIGMPVMLKQLPEAEGGISDIHRFWEQTGSFYATGKGNENLADPYQALSLMPASTGVFRDMTQIRFDYPKWVAENCTACGDCYTICPDSAIPGLVNKVSDVFATAINRIETAGRPTQYLRRESRNVEKRLRELLEEAGEAANVRSVLDQAVLETIGAAEIEEDARAALEEEFGLFLQALGEFDFSVTKPYWNNMEKKSKNSGGLFSITVNPYTCKGCMECVTICEDDALVATHQDEAAIARMRDDWNFWLDLPTSDPSFNRIDDLDEKVGALQTLLMDKENYNSLSCGDGACLGCGEKTIIHLFTSTVTALMQPRVKQQIEKIDKLIEQLEQHIRLKLAEGVDLSSSKAISEAMSGSEESDLTLSGLSENLDSDHEKTVIDREWLQSTTRLLDELRDLKWRYTEGETNNGRAEMGIVNATGCTSVWGSTYPFNPYPFPWASHLFQDSPSVAMGLFEGHMRKMANGFATIRKAELELAGKYNAVEHGAFFQQFNWKQFNEEEWLLCPPVVSVGGDGAMYDIGFQNLSRALASGMPVKVLVLDTQVYSNTGGQACTSGYIGQVADMSPYGKAWKGKEEIRKEVSLIGIAHRTTYVLQGTISNTTHLLEGYIDGLNSRHPALFNIYAVCPPEHGVGDDIAFRQSKMAVESRAYPLMKYDPDAGETIEDCIDLDGNPSLDDDWPTYTIDYLDDKGEACKLEVPMTFADFAVTEGRFRKQFRTAPPETWNDDMVAMHEFLEMDEDDREGKFPYIWGVDSKNRLMRIICAQEIAKSCQERRQFWRQLKGVAGEMNKVDVDALVDQAKVDMANRLSSTLLSMAASGNADALAGSISANGSNGAAAPAGSNGADSADYEPVWIETPECTACDECIEINPKIFAYNDEKKAIIVDPKGGKFKDIVKAAEKCTAACIHPGSPWNTTEKDLEKFVKRAAKFQ</sequence>
<evidence type="ECO:0000259" key="9">
    <source>
        <dbReference type="PROSITE" id="PS51379"/>
    </source>
</evidence>
<reference evidence="10" key="1">
    <citation type="journal article" date="2021" name="Proc. Natl. Acad. Sci. U.S.A.">
        <title>Global biogeography of chemosynthetic symbionts reveals both localized and globally distributed symbiont groups. .</title>
        <authorList>
            <person name="Osvatic J.T."/>
            <person name="Wilkins L.G.E."/>
            <person name="Leibrecht L."/>
            <person name="Leray M."/>
            <person name="Zauner S."/>
            <person name="Polzin J."/>
            <person name="Camacho Y."/>
            <person name="Gros O."/>
            <person name="van Gils J.A."/>
            <person name="Eisen J.A."/>
            <person name="Petersen J.M."/>
            <person name="Yuen B."/>
        </authorList>
    </citation>
    <scope>NUCLEOTIDE SEQUENCE</scope>
    <source>
        <strain evidence="10">MAGL173</strain>
    </source>
</reference>
<dbReference type="Proteomes" id="UP000886687">
    <property type="component" value="Unassembled WGS sequence"/>
</dbReference>
<evidence type="ECO:0000313" key="11">
    <source>
        <dbReference type="Proteomes" id="UP000886687"/>
    </source>
</evidence>
<keyword evidence="8" id="KW-0175">Coiled coil</keyword>
<evidence type="ECO:0000256" key="5">
    <source>
        <dbReference type="ARBA" id="ARBA00023002"/>
    </source>
</evidence>
<comment type="caution">
    <text evidence="10">The sequence shown here is derived from an EMBL/GenBank/DDBJ whole genome shotgun (WGS) entry which is preliminary data.</text>
</comment>
<dbReference type="InterPro" id="IPR050722">
    <property type="entry name" value="Pyruvate:ferred/Flavod_OxRd"/>
</dbReference>
<evidence type="ECO:0000256" key="6">
    <source>
        <dbReference type="ARBA" id="ARBA00023004"/>
    </source>
</evidence>
<dbReference type="PANTHER" id="PTHR32154">
    <property type="entry name" value="PYRUVATE-FLAVODOXIN OXIDOREDUCTASE-RELATED"/>
    <property type="match status" value="1"/>
</dbReference>
<dbReference type="EMBL" id="JAEPDI010000004">
    <property type="protein sequence ID" value="MCG7938793.1"/>
    <property type="molecule type" value="Genomic_DNA"/>
</dbReference>
<evidence type="ECO:0000256" key="3">
    <source>
        <dbReference type="ARBA" id="ARBA00022723"/>
    </source>
</evidence>
<feature type="domain" description="4Fe-4S ferredoxin-type" evidence="9">
    <location>
        <begin position="919"/>
        <end position="948"/>
    </location>
</feature>
<dbReference type="CDD" id="cd07034">
    <property type="entry name" value="TPP_PYR_PFOR_IOR-alpha_like"/>
    <property type="match status" value="1"/>
</dbReference>
<dbReference type="Pfam" id="PF13370">
    <property type="entry name" value="Fer4_13"/>
    <property type="match status" value="1"/>
</dbReference>
<dbReference type="GO" id="GO:0046872">
    <property type="term" value="F:metal ion binding"/>
    <property type="evidence" value="ECO:0007669"/>
    <property type="project" value="UniProtKB-KW"/>
</dbReference>
<protein>
    <submittedName>
        <fullName evidence="10">2-oxoacid:acceptor oxidoreductase family protein</fullName>
    </submittedName>
</protein>
<dbReference type="InterPro" id="IPR017896">
    <property type="entry name" value="4Fe4S_Fe-S-bd"/>
</dbReference>
<dbReference type="InterPro" id="IPR033412">
    <property type="entry name" value="PFOR_II"/>
</dbReference>
<dbReference type="SUPFAM" id="SSF54862">
    <property type="entry name" value="4Fe-4S ferredoxins"/>
    <property type="match status" value="1"/>
</dbReference>
<dbReference type="SUPFAM" id="SSF52518">
    <property type="entry name" value="Thiamin diphosphate-binding fold (THDP-binding)"/>
    <property type="match status" value="2"/>
</dbReference>
<dbReference type="InterPro" id="IPR011766">
    <property type="entry name" value="TPP_enzyme_TPP-bd"/>
</dbReference>
<keyword evidence="4" id="KW-0249">Electron transport</keyword>
<dbReference type="Gene3D" id="3.40.50.970">
    <property type="match status" value="2"/>
</dbReference>
<dbReference type="Gene3D" id="3.40.920.10">
    <property type="entry name" value="Pyruvate-ferredoxin oxidoreductase, PFOR, domain III"/>
    <property type="match status" value="1"/>
</dbReference>
<proteinExistence type="predicted"/>
<evidence type="ECO:0000256" key="8">
    <source>
        <dbReference type="SAM" id="Coils"/>
    </source>
</evidence>
<dbReference type="GO" id="GO:0051539">
    <property type="term" value="F:4 iron, 4 sulfur cluster binding"/>
    <property type="evidence" value="ECO:0007669"/>
    <property type="project" value="UniProtKB-KW"/>
</dbReference>
<dbReference type="SUPFAM" id="SSF52922">
    <property type="entry name" value="TK C-terminal domain-like"/>
    <property type="match status" value="1"/>
</dbReference>
<dbReference type="PANTHER" id="PTHR32154:SF0">
    <property type="entry name" value="PYRUVATE-FLAVODOXIN OXIDOREDUCTASE-RELATED"/>
    <property type="match status" value="1"/>
</dbReference>
<evidence type="ECO:0000256" key="4">
    <source>
        <dbReference type="ARBA" id="ARBA00022982"/>
    </source>
</evidence>
<feature type="coiled-coil region" evidence="8">
    <location>
        <begin position="830"/>
        <end position="857"/>
    </location>
</feature>
<evidence type="ECO:0000256" key="7">
    <source>
        <dbReference type="ARBA" id="ARBA00023014"/>
    </source>
</evidence>
<dbReference type="InterPro" id="IPR029061">
    <property type="entry name" value="THDP-binding"/>
</dbReference>
<evidence type="ECO:0000256" key="1">
    <source>
        <dbReference type="ARBA" id="ARBA00022448"/>
    </source>
</evidence>
<dbReference type="PROSITE" id="PS00198">
    <property type="entry name" value="4FE4S_FER_1"/>
    <property type="match status" value="2"/>
</dbReference>
<dbReference type="PROSITE" id="PS51379">
    <property type="entry name" value="4FE4S_FER_2"/>
    <property type="match status" value="2"/>
</dbReference>
<keyword evidence="6" id="KW-0408">Iron</keyword>
<dbReference type="GO" id="GO:0044281">
    <property type="term" value="P:small molecule metabolic process"/>
    <property type="evidence" value="ECO:0007669"/>
    <property type="project" value="UniProtKB-ARBA"/>
</dbReference>
<organism evidence="10 11">
    <name type="scientific">Candidatus Thiodiazotropha lotti</name>
    <dbReference type="NCBI Taxonomy" id="2792787"/>
    <lineage>
        <taxon>Bacteria</taxon>
        <taxon>Pseudomonadati</taxon>
        <taxon>Pseudomonadota</taxon>
        <taxon>Gammaproteobacteria</taxon>
        <taxon>Chromatiales</taxon>
        <taxon>Sedimenticolaceae</taxon>
        <taxon>Candidatus Thiodiazotropha</taxon>
    </lineage>
</organism>
<dbReference type="SUPFAM" id="SSF53323">
    <property type="entry name" value="Pyruvate-ferredoxin oxidoreductase, PFOR, domain III"/>
    <property type="match status" value="1"/>
</dbReference>
<dbReference type="Pfam" id="PF17147">
    <property type="entry name" value="PFOR_II"/>
    <property type="match status" value="1"/>
</dbReference>